<comment type="similarity">
    <text evidence="2">Belongs to the anaerobic coproporphyrinogen-III oxidase family. HemW subfamily.</text>
</comment>
<dbReference type="InterPro" id="IPR007197">
    <property type="entry name" value="rSAM"/>
</dbReference>
<dbReference type="InterPro" id="IPR013785">
    <property type="entry name" value="Aldolase_TIM"/>
</dbReference>
<dbReference type="GO" id="GO:0005737">
    <property type="term" value="C:cytoplasm"/>
    <property type="evidence" value="ECO:0007669"/>
    <property type="project" value="UniProtKB-SubCell"/>
</dbReference>
<evidence type="ECO:0000256" key="7">
    <source>
        <dbReference type="ARBA" id="ARBA00023004"/>
    </source>
</evidence>
<comment type="function">
    <text evidence="10">Probably acts as a heme chaperone, transferring heme to an unknown acceptor. Binds one molecule of heme per monomer, possibly covalently. Binds 1 [4Fe-4S] cluster. The cluster is coordinated with 3 cysteines and an exchangeable S-adenosyl-L-methionine.</text>
</comment>
<evidence type="ECO:0000256" key="9">
    <source>
        <dbReference type="ARBA" id="ARBA00023186"/>
    </source>
</evidence>
<dbReference type="AlphaFoldDB" id="A0A0S4M0M2"/>
<dbReference type="GO" id="GO:0051539">
    <property type="term" value="F:4 iron, 4 sulfur cluster binding"/>
    <property type="evidence" value="ECO:0007669"/>
    <property type="project" value="UniProtKB-UniRule"/>
</dbReference>
<keyword evidence="8 10" id="KW-0411">Iron-sulfur</keyword>
<dbReference type="NCBIfam" id="TIGR00539">
    <property type="entry name" value="hemN_rel"/>
    <property type="match status" value="1"/>
</dbReference>
<dbReference type="GO" id="GO:0046872">
    <property type="term" value="F:metal ion binding"/>
    <property type="evidence" value="ECO:0007669"/>
    <property type="project" value="UniProtKB-UniRule"/>
</dbReference>
<evidence type="ECO:0000256" key="10">
    <source>
        <dbReference type="RuleBase" id="RU364116"/>
    </source>
</evidence>
<evidence type="ECO:0000256" key="3">
    <source>
        <dbReference type="ARBA" id="ARBA00017228"/>
    </source>
</evidence>
<dbReference type="Gene3D" id="3.20.20.70">
    <property type="entry name" value="Aldolase class I"/>
    <property type="match status" value="1"/>
</dbReference>
<organism evidence="12 13">
    <name type="scientific">Candidatus Ichthyocystis hellenicum</name>
    <dbReference type="NCBI Taxonomy" id="1561003"/>
    <lineage>
        <taxon>Bacteria</taxon>
        <taxon>Pseudomonadati</taxon>
        <taxon>Pseudomonadota</taxon>
        <taxon>Betaproteobacteria</taxon>
        <taxon>Burkholderiales</taxon>
        <taxon>Candidatus Ichthyocystis</taxon>
    </lineage>
</organism>
<name>A0A0S4M0M2_9BURK</name>
<keyword evidence="10" id="KW-0004">4Fe-4S</keyword>
<dbReference type="SFLD" id="SFLDF00562">
    <property type="entry name" value="HemN-like__clustered_with_heat"/>
    <property type="match status" value="1"/>
</dbReference>
<dbReference type="Proteomes" id="UP000198651">
    <property type="component" value="Chromosome I"/>
</dbReference>
<proteinExistence type="inferred from homology"/>
<dbReference type="InterPro" id="IPR034505">
    <property type="entry name" value="Coproporphyrinogen-III_oxidase"/>
</dbReference>
<dbReference type="SFLD" id="SFLDS00029">
    <property type="entry name" value="Radical_SAM"/>
    <property type="match status" value="1"/>
</dbReference>
<dbReference type="InterPro" id="IPR010723">
    <property type="entry name" value="HemN_C"/>
</dbReference>
<keyword evidence="13" id="KW-1185">Reference proteome</keyword>
<dbReference type="GO" id="GO:0006779">
    <property type="term" value="P:porphyrin-containing compound biosynthetic process"/>
    <property type="evidence" value="ECO:0007669"/>
    <property type="project" value="InterPro"/>
</dbReference>
<evidence type="ECO:0000256" key="2">
    <source>
        <dbReference type="ARBA" id="ARBA00006100"/>
    </source>
</evidence>
<dbReference type="InterPro" id="IPR004559">
    <property type="entry name" value="HemW-like"/>
</dbReference>
<dbReference type="PROSITE" id="PS51918">
    <property type="entry name" value="RADICAL_SAM"/>
    <property type="match status" value="1"/>
</dbReference>
<keyword evidence="4 10" id="KW-0349">Heme</keyword>
<dbReference type="STRING" id="1561003.Ark11_0429"/>
<dbReference type="GO" id="GO:0004109">
    <property type="term" value="F:coproporphyrinogen oxidase activity"/>
    <property type="evidence" value="ECO:0007669"/>
    <property type="project" value="InterPro"/>
</dbReference>
<dbReference type="PANTHER" id="PTHR13932">
    <property type="entry name" value="COPROPORPHYRINIGEN III OXIDASE"/>
    <property type="match status" value="1"/>
</dbReference>
<keyword evidence="9 10" id="KW-0143">Chaperone</keyword>
<protein>
    <recommendedName>
        <fullName evidence="3 10">Heme chaperone HemW</fullName>
    </recommendedName>
</protein>
<dbReference type="SUPFAM" id="SSF102114">
    <property type="entry name" value="Radical SAM enzymes"/>
    <property type="match status" value="1"/>
</dbReference>
<dbReference type="PANTHER" id="PTHR13932:SF5">
    <property type="entry name" value="RADICAL S-ADENOSYL METHIONINE DOMAIN-CONTAINING PROTEIN 1, MITOCHONDRIAL"/>
    <property type="match status" value="1"/>
</dbReference>
<dbReference type="PATRIC" id="fig|1561003.3.peg.446"/>
<evidence type="ECO:0000256" key="4">
    <source>
        <dbReference type="ARBA" id="ARBA00022617"/>
    </source>
</evidence>
<sequence>MTETVGVNFTRRVLPPLSLYIHFPWCVRKCPYCDFNSHQLQSDLPEDAYIDALIRDLEFSLPIIWGRPIRSVFMGGGTPSLFSCQSMARLLSAVRARVFLLPDIEVTMEANPGVLFPERLGGYQDAGITRVSLGAQSFSSILLKAIGRIHSVGDIEKNLRALSSTTLIYNIDLMYGLPGQNVGEALFDLELALSFDPHHLSLYNLTLEQGTLFGVCPPDGIPSHDVCADMQAVLYPYLSDRNYERYEVSAFSRSGYQCQHNLNYWMYGDYIGIGAGAHSKLTCEQKIIRQARVRGPRKFMEQAGSCRVLESNAEISTKDRPFEFFMNALRLKDGTTWSLYEERTGLSRMTVLSKVDELVDKKLMMRDAVNVRATSRGWDFLNDILTIFLPEKEV</sequence>
<evidence type="ECO:0000256" key="1">
    <source>
        <dbReference type="ARBA" id="ARBA00001966"/>
    </source>
</evidence>
<comment type="subcellular location">
    <subcellularLocation>
        <location evidence="10">Cytoplasm</location>
    </subcellularLocation>
</comment>
<dbReference type="OrthoDB" id="9808022at2"/>
<dbReference type="SFLD" id="SFLDG01065">
    <property type="entry name" value="anaerobic_coproporphyrinogen-I"/>
    <property type="match status" value="1"/>
</dbReference>
<comment type="cofactor">
    <cofactor evidence="1">
        <name>[4Fe-4S] cluster</name>
        <dbReference type="ChEBI" id="CHEBI:49883"/>
    </cofactor>
</comment>
<keyword evidence="6 10" id="KW-0479">Metal-binding</keyword>
<evidence type="ECO:0000256" key="8">
    <source>
        <dbReference type="ARBA" id="ARBA00023014"/>
    </source>
</evidence>
<keyword evidence="7 10" id="KW-0408">Iron</keyword>
<accession>A0A0S4M0M2</accession>
<dbReference type="Pfam" id="PF04055">
    <property type="entry name" value="Radical_SAM"/>
    <property type="match status" value="1"/>
</dbReference>
<dbReference type="SMART" id="SM00729">
    <property type="entry name" value="Elp3"/>
    <property type="match status" value="1"/>
</dbReference>
<dbReference type="EMBL" id="LN906597">
    <property type="protein sequence ID" value="CUT17278.1"/>
    <property type="molecule type" value="Genomic_DNA"/>
</dbReference>
<dbReference type="InterPro" id="IPR058240">
    <property type="entry name" value="rSAM_sf"/>
</dbReference>
<keyword evidence="5 10" id="KW-0949">S-adenosyl-L-methionine</keyword>
<dbReference type="SFLD" id="SFLDF00288">
    <property type="entry name" value="HemN-like__clustered_with_nucl"/>
    <property type="match status" value="1"/>
</dbReference>
<dbReference type="InterPro" id="IPR006638">
    <property type="entry name" value="Elp3/MiaA/NifB-like_rSAM"/>
</dbReference>
<keyword evidence="10" id="KW-0963">Cytoplasm</keyword>
<evidence type="ECO:0000259" key="11">
    <source>
        <dbReference type="PROSITE" id="PS51918"/>
    </source>
</evidence>
<dbReference type="RefSeq" id="WP_092490449.1">
    <property type="nucleotide sequence ID" value="NZ_LN906597.1"/>
</dbReference>
<reference evidence="13" key="1">
    <citation type="submission" date="2015-11" db="EMBL/GenBank/DDBJ databases">
        <authorList>
            <person name="Seth-Smith H.M.B."/>
        </authorList>
    </citation>
    <scope>NUCLEOTIDE SEQUENCE [LARGE SCALE GENOMIC DNA]</scope>
    <source>
        <strain evidence="13">2013Ark11</strain>
    </source>
</reference>
<dbReference type="CDD" id="cd01335">
    <property type="entry name" value="Radical_SAM"/>
    <property type="match status" value="1"/>
</dbReference>
<evidence type="ECO:0000256" key="5">
    <source>
        <dbReference type="ARBA" id="ARBA00022691"/>
    </source>
</evidence>
<dbReference type="Pfam" id="PF06969">
    <property type="entry name" value="HemN_C"/>
    <property type="match status" value="1"/>
</dbReference>
<feature type="domain" description="Radical SAM core" evidence="11">
    <location>
        <begin position="11"/>
        <end position="245"/>
    </location>
</feature>
<gene>
    <name evidence="12" type="primary">hemN</name>
    <name evidence="12" type="ORF">Ark11_0429</name>
</gene>
<evidence type="ECO:0000313" key="13">
    <source>
        <dbReference type="Proteomes" id="UP000198651"/>
    </source>
</evidence>
<evidence type="ECO:0000256" key="6">
    <source>
        <dbReference type="ARBA" id="ARBA00022723"/>
    </source>
</evidence>
<evidence type="ECO:0000313" key="12">
    <source>
        <dbReference type="EMBL" id="CUT17278.1"/>
    </source>
</evidence>